<keyword evidence="3" id="KW-0378">Hydrolase</keyword>
<feature type="transmembrane region" description="Helical" evidence="1">
    <location>
        <begin position="234"/>
        <end position="251"/>
    </location>
</feature>
<dbReference type="PANTHER" id="PTHR36435">
    <property type="entry name" value="SLR1288 PROTEIN"/>
    <property type="match status" value="1"/>
</dbReference>
<feature type="transmembrane region" description="Helical" evidence="1">
    <location>
        <begin position="105"/>
        <end position="124"/>
    </location>
</feature>
<dbReference type="GO" id="GO:0080120">
    <property type="term" value="P:CAAX-box protein maturation"/>
    <property type="evidence" value="ECO:0007669"/>
    <property type="project" value="UniProtKB-ARBA"/>
</dbReference>
<dbReference type="AlphaFoldDB" id="H6L2B9"/>
<feature type="transmembrane region" description="Helical" evidence="1">
    <location>
        <begin position="67"/>
        <end position="85"/>
    </location>
</feature>
<name>H6L2B9_SAPGL</name>
<dbReference type="RefSeq" id="WP_015692377.1">
    <property type="nucleotide sequence ID" value="NC_016940.1"/>
</dbReference>
<dbReference type="eggNOG" id="COG1266">
    <property type="taxonomic scope" value="Bacteria"/>
</dbReference>
<gene>
    <name evidence="3" type="ordered locus">SGRA_2026</name>
</gene>
<feature type="domain" description="CAAX prenyl protease 2/Lysostaphin resistance protein A-like" evidence="2">
    <location>
        <begin position="155"/>
        <end position="242"/>
    </location>
</feature>
<keyword evidence="3" id="KW-0645">Protease</keyword>
<dbReference type="PANTHER" id="PTHR36435:SF1">
    <property type="entry name" value="CAAX AMINO TERMINAL PROTEASE FAMILY PROTEIN"/>
    <property type="match status" value="1"/>
</dbReference>
<dbReference type="OrthoDB" id="1523022at2"/>
<dbReference type="Pfam" id="PF02517">
    <property type="entry name" value="Rce1-like"/>
    <property type="match status" value="1"/>
</dbReference>
<dbReference type="InterPro" id="IPR003675">
    <property type="entry name" value="Rce1/LyrA-like_dom"/>
</dbReference>
<dbReference type="KEGG" id="sgn:SGRA_2026"/>
<feature type="transmembrane region" description="Helical" evidence="1">
    <location>
        <begin position="12"/>
        <end position="39"/>
    </location>
</feature>
<organism evidence="3 4">
    <name type="scientific">Saprospira grandis (strain Lewin)</name>
    <dbReference type="NCBI Taxonomy" id="984262"/>
    <lineage>
        <taxon>Bacteria</taxon>
        <taxon>Pseudomonadati</taxon>
        <taxon>Bacteroidota</taxon>
        <taxon>Saprospiria</taxon>
        <taxon>Saprospirales</taxon>
        <taxon>Saprospiraceae</taxon>
        <taxon>Saprospira</taxon>
    </lineage>
</organism>
<feature type="transmembrane region" description="Helical" evidence="1">
    <location>
        <begin position="263"/>
        <end position="283"/>
    </location>
</feature>
<evidence type="ECO:0000256" key="1">
    <source>
        <dbReference type="SAM" id="Phobius"/>
    </source>
</evidence>
<protein>
    <submittedName>
        <fullName evidence="3">Metal-dependent membrane protease</fullName>
    </submittedName>
</protein>
<sequence length="300" mass="33560">MTRTTKTAIQGFLYLLPIWAIGMILGQLGLQLIASAYGISNLMELVSNLATTDPTPNELAGLKWGSLFSHFCGYTLVALGFSLIWKPKRAMDFLLLNRSAKFWTYLLLPVLALCLYPIAMQLYALNQMITPESWIAKETIALQEKLMSMNSPMDLLTNFLLVGLAAGLGEELLFRGILQRLLAQLTKNLDLGIWIAALLFSLIHFQPEGFIPRFLLGAILGYSLRWTGSLWTPILLHIAFNSSQLLLYYFFADQMSEQTGLELPIYLGILAYPLALAICFLLYKGHKKQGAIQANDYLPS</sequence>
<dbReference type="GO" id="GO:0006508">
    <property type="term" value="P:proteolysis"/>
    <property type="evidence" value="ECO:0007669"/>
    <property type="project" value="UniProtKB-KW"/>
</dbReference>
<evidence type="ECO:0000313" key="4">
    <source>
        <dbReference type="Proteomes" id="UP000007519"/>
    </source>
</evidence>
<keyword evidence="1" id="KW-0472">Membrane</keyword>
<feature type="transmembrane region" description="Helical" evidence="1">
    <location>
        <begin position="185"/>
        <end position="204"/>
    </location>
</feature>
<evidence type="ECO:0000313" key="3">
    <source>
        <dbReference type="EMBL" id="AFC24757.1"/>
    </source>
</evidence>
<dbReference type="Proteomes" id="UP000007519">
    <property type="component" value="Chromosome"/>
</dbReference>
<dbReference type="HOGENOM" id="CLU_067776_1_0_10"/>
<accession>H6L2B9</accession>
<dbReference type="InterPro" id="IPR052710">
    <property type="entry name" value="CAAX_protease"/>
</dbReference>
<keyword evidence="1" id="KW-0812">Transmembrane</keyword>
<feature type="transmembrane region" description="Helical" evidence="1">
    <location>
        <begin position="155"/>
        <end position="173"/>
    </location>
</feature>
<evidence type="ECO:0000259" key="2">
    <source>
        <dbReference type="Pfam" id="PF02517"/>
    </source>
</evidence>
<dbReference type="GO" id="GO:0004175">
    <property type="term" value="F:endopeptidase activity"/>
    <property type="evidence" value="ECO:0007669"/>
    <property type="project" value="UniProtKB-ARBA"/>
</dbReference>
<keyword evidence="4" id="KW-1185">Reference proteome</keyword>
<proteinExistence type="predicted"/>
<keyword evidence="1" id="KW-1133">Transmembrane helix</keyword>
<reference evidence="3 4" key="1">
    <citation type="journal article" date="2012" name="Stand. Genomic Sci.">
        <title>Complete genome sequencing and analysis of Saprospira grandis str. Lewin, a predatory marine bacterium.</title>
        <authorList>
            <person name="Saw J.H."/>
            <person name="Yuryev A."/>
            <person name="Kanbe M."/>
            <person name="Hou S."/>
            <person name="Young A.G."/>
            <person name="Aizawa S."/>
            <person name="Alam M."/>
        </authorList>
    </citation>
    <scope>NUCLEOTIDE SEQUENCE [LARGE SCALE GENOMIC DNA]</scope>
    <source>
        <strain evidence="3 4">Lewin</strain>
    </source>
</reference>
<dbReference type="EMBL" id="CP002831">
    <property type="protein sequence ID" value="AFC24757.1"/>
    <property type="molecule type" value="Genomic_DNA"/>
</dbReference>
<dbReference type="STRING" id="984262.SGRA_2026"/>